<dbReference type="AlphaFoldDB" id="A0AAV7UJX9"/>
<accession>A0AAV7UJX9</accession>
<dbReference type="Proteomes" id="UP001066276">
    <property type="component" value="Chromosome 3_1"/>
</dbReference>
<organism evidence="1 2">
    <name type="scientific">Pleurodeles waltl</name>
    <name type="common">Iberian ribbed newt</name>
    <dbReference type="NCBI Taxonomy" id="8319"/>
    <lineage>
        <taxon>Eukaryota</taxon>
        <taxon>Metazoa</taxon>
        <taxon>Chordata</taxon>
        <taxon>Craniata</taxon>
        <taxon>Vertebrata</taxon>
        <taxon>Euteleostomi</taxon>
        <taxon>Amphibia</taxon>
        <taxon>Batrachia</taxon>
        <taxon>Caudata</taxon>
        <taxon>Salamandroidea</taxon>
        <taxon>Salamandridae</taxon>
        <taxon>Pleurodelinae</taxon>
        <taxon>Pleurodeles</taxon>
    </lineage>
</organism>
<comment type="caution">
    <text evidence="1">The sequence shown here is derived from an EMBL/GenBank/DDBJ whole genome shotgun (WGS) entry which is preliminary data.</text>
</comment>
<sequence>MAHGSAQSSGEPRGRVKWMTGTPSCPLALPAVSPFSRVFFERGRRLVDEGEEARGKKLGLQLYTALQVCATAPGGKV</sequence>
<reference evidence="1" key="1">
    <citation type="journal article" date="2022" name="bioRxiv">
        <title>Sequencing and chromosome-scale assembly of the giantPleurodeles waltlgenome.</title>
        <authorList>
            <person name="Brown T."/>
            <person name="Elewa A."/>
            <person name="Iarovenko S."/>
            <person name="Subramanian E."/>
            <person name="Araus A.J."/>
            <person name="Petzold A."/>
            <person name="Susuki M."/>
            <person name="Suzuki K.-i.T."/>
            <person name="Hayashi T."/>
            <person name="Toyoda A."/>
            <person name="Oliveira C."/>
            <person name="Osipova E."/>
            <person name="Leigh N.D."/>
            <person name="Simon A."/>
            <person name="Yun M.H."/>
        </authorList>
    </citation>
    <scope>NUCLEOTIDE SEQUENCE</scope>
    <source>
        <strain evidence="1">20211129_DDA</strain>
        <tissue evidence="1">Liver</tissue>
    </source>
</reference>
<evidence type="ECO:0000313" key="2">
    <source>
        <dbReference type="Proteomes" id="UP001066276"/>
    </source>
</evidence>
<evidence type="ECO:0000313" key="1">
    <source>
        <dbReference type="EMBL" id="KAJ1189340.1"/>
    </source>
</evidence>
<name>A0AAV7UJX9_PLEWA</name>
<dbReference type="EMBL" id="JANPWB010000005">
    <property type="protein sequence ID" value="KAJ1189340.1"/>
    <property type="molecule type" value="Genomic_DNA"/>
</dbReference>
<keyword evidence="2" id="KW-1185">Reference proteome</keyword>
<proteinExistence type="predicted"/>
<protein>
    <submittedName>
        <fullName evidence="1">Uncharacterized protein</fullName>
    </submittedName>
</protein>
<gene>
    <name evidence="1" type="ORF">NDU88_006088</name>
</gene>